<reference evidence="2" key="1">
    <citation type="submission" date="2021-02" db="EMBL/GenBank/DDBJ databases">
        <title>Psilocybe cubensis genome.</title>
        <authorList>
            <person name="Mckernan K.J."/>
            <person name="Crawford S."/>
            <person name="Trippe A."/>
            <person name="Kane L.T."/>
            <person name="Mclaughlin S."/>
        </authorList>
    </citation>
    <scope>NUCLEOTIDE SEQUENCE [LARGE SCALE GENOMIC DNA]</scope>
    <source>
        <strain evidence="2">MGC-MH-2018</strain>
    </source>
</reference>
<evidence type="ECO:0000256" key="1">
    <source>
        <dbReference type="SAM" id="MobiDB-lite"/>
    </source>
</evidence>
<organism evidence="2">
    <name type="scientific">Psilocybe cubensis</name>
    <name type="common">Psychedelic mushroom</name>
    <name type="synonym">Stropharia cubensis</name>
    <dbReference type="NCBI Taxonomy" id="181762"/>
    <lineage>
        <taxon>Eukaryota</taxon>
        <taxon>Fungi</taxon>
        <taxon>Dikarya</taxon>
        <taxon>Basidiomycota</taxon>
        <taxon>Agaricomycotina</taxon>
        <taxon>Agaricomycetes</taxon>
        <taxon>Agaricomycetidae</taxon>
        <taxon>Agaricales</taxon>
        <taxon>Agaricineae</taxon>
        <taxon>Strophariaceae</taxon>
        <taxon>Psilocybe</taxon>
    </lineage>
</organism>
<sequence length="370" mass="40607">MGSRSRLADLLGFYKSRLRTHTAQHDLYHHGHRLRLVFDLRKAHRMFSFICQKTYISLFKQESNSPYCSIECQERAMPPAHQSYWRLPAPAPAPAPNDDLDLDVIYHTIEEPSDSRWTGNDYAGIEAWAAQIPYGAPAGDDSPSSYSSSSAFHQQPQGTPHRASPPALLTSSCRPRTLPPSLSMATPPHVRPPPSHPMQTPRRQSSSSSTDPTAANASIGQTSIHSPATGSSLVSTPYSSQPVPILRNQSLLDGMYSHVRSWVSPAPIHQFQPQTQKSQRTHPSQLISHAPSQHAAVPVFPVRVVSSPQSSCGLSEKSAICWVPTPAVVKQPQLDSKPIKVQRGRKLLGAELAEHPSFRTRGRKASRAAA</sequence>
<protein>
    <submittedName>
        <fullName evidence="2">Uncharacterized protein</fullName>
    </submittedName>
</protein>
<gene>
    <name evidence="2" type="ORF">JR316_008725</name>
</gene>
<comment type="caution">
    <text evidence="2">The sequence shown here is derived from an EMBL/GenBank/DDBJ whole genome shotgun (WGS) entry which is preliminary data.</text>
</comment>
<evidence type="ECO:0000313" key="2">
    <source>
        <dbReference type="EMBL" id="KAG5166635.1"/>
    </source>
</evidence>
<feature type="compositionally biased region" description="Polar residues" evidence="1">
    <location>
        <begin position="210"/>
        <end position="239"/>
    </location>
</feature>
<feature type="region of interest" description="Disordered" evidence="1">
    <location>
        <begin position="134"/>
        <end position="239"/>
    </location>
</feature>
<dbReference type="OrthoDB" id="2210012at2759"/>
<name>A0A8H7XVY1_PSICU</name>
<dbReference type="EMBL" id="JAFIQS010000008">
    <property type="protein sequence ID" value="KAG5166635.1"/>
    <property type="molecule type" value="Genomic_DNA"/>
</dbReference>
<accession>A0A8H7XVY1</accession>
<dbReference type="AlphaFoldDB" id="A0A8H7XVY1"/>
<proteinExistence type="predicted"/>